<feature type="domain" description="ABC transporter" evidence="1">
    <location>
        <begin position="4"/>
        <end position="97"/>
    </location>
</feature>
<dbReference type="Pfam" id="PF00005">
    <property type="entry name" value="ABC_tran"/>
    <property type="match status" value="1"/>
</dbReference>
<sequence>MSAKFGQKIALVGSSGCGKSTIIKLLERFYDVPRGVLFIDDRDIKSYNIRYLRSHIALVDQEPTLFNLSIRDNIAYGLDNMSQDQIEAAAKLANIHNFIISLPQVCFRCKKSNIKINSFNNQMIYTCLLESRAKELIEAPFKVSI</sequence>
<reference evidence="2 3" key="2">
    <citation type="submission" date="2018-11" db="EMBL/GenBank/DDBJ databases">
        <authorList>
            <consortium name="Pathogen Informatics"/>
        </authorList>
    </citation>
    <scope>NUCLEOTIDE SEQUENCE [LARGE SCALE GENOMIC DNA]</scope>
</reference>
<reference evidence="4" key="1">
    <citation type="submission" date="2016-06" db="UniProtKB">
        <authorList>
            <consortium name="WormBaseParasite"/>
        </authorList>
    </citation>
    <scope>IDENTIFICATION</scope>
</reference>
<evidence type="ECO:0000259" key="1">
    <source>
        <dbReference type="Pfam" id="PF00005"/>
    </source>
</evidence>
<dbReference type="GO" id="GO:0042626">
    <property type="term" value="F:ATPase-coupled transmembrane transporter activity"/>
    <property type="evidence" value="ECO:0007669"/>
    <property type="project" value="TreeGrafter"/>
</dbReference>
<dbReference type="Gene3D" id="3.40.50.300">
    <property type="entry name" value="P-loop containing nucleotide triphosphate hydrolases"/>
    <property type="match status" value="1"/>
</dbReference>
<dbReference type="InterPro" id="IPR039421">
    <property type="entry name" value="Type_1_exporter"/>
</dbReference>
<dbReference type="WBParaSite" id="OFLC_0000853301-mRNA-1">
    <property type="protein sequence ID" value="OFLC_0000853301-mRNA-1"/>
    <property type="gene ID" value="OFLC_0000853301"/>
</dbReference>
<evidence type="ECO:0000313" key="3">
    <source>
        <dbReference type="Proteomes" id="UP000267606"/>
    </source>
</evidence>
<dbReference type="STRING" id="387005.A0A183HM22"/>
<dbReference type="PANTHER" id="PTHR24221:SF455">
    <property type="entry name" value="MULTIDRUG RESISTANCE PROTEIN PGP-3"/>
    <property type="match status" value="1"/>
</dbReference>
<evidence type="ECO:0000313" key="4">
    <source>
        <dbReference type="WBParaSite" id="OFLC_0000853301-mRNA-1"/>
    </source>
</evidence>
<dbReference type="PANTHER" id="PTHR24221">
    <property type="entry name" value="ATP-BINDING CASSETTE SUB-FAMILY B"/>
    <property type="match status" value="1"/>
</dbReference>
<dbReference type="InterPro" id="IPR003439">
    <property type="entry name" value="ABC_transporter-like_ATP-bd"/>
</dbReference>
<dbReference type="EMBL" id="UZAJ01009733">
    <property type="protein sequence ID" value="VDO56143.1"/>
    <property type="molecule type" value="Genomic_DNA"/>
</dbReference>
<dbReference type="GO" id="GO:0016020">
    <property type="term" value="C:membrane"/>
    <property type="evidence" value="ECO:0007669"/>
    <property type="project" value="TreeGrafter"/>
</dbReference>
<dbReference type="AlphaFoldDB" id="A0A183HM22"/>
<organism evidence="4">
    <name type="scientific">Onchocerca flexuosa</name>
    <dbReference type="NCBI Taxonomy" id="387005"/>
    <lineage>
        <taxon>Eukaryota</taxon>
        <taxon>Metazoa</taxon>
        <taxon>Ecdysozoa</taxon>
        <taxon>Nematoda</taxon>
        <taxon>Chromadorea</taxon>
        <taxon>Rhabditida</taxon>
        <taxon>Spirurina</taxon>
        <taxon>Spiruromorpha</taxon>
        <taxon>Filarioidea</taxon>
        <taxon>Onchocercidae</taxon>
        <taxon>Onchocerca</taxon>
    </lineage>
</organism>
<dbReference type="Proteomes" id="UP000267606">
    <property type="component" value="Unassembled WGS sequence"/>
</dbReference>
<gene>
    <name evidence="2" type="ORF">OFLC_LOCUS8533</name>
</gene>
<evidence type="ECO:0000313" key="2">
    <source>
        <dbReference type="EMBL" id="VDO56143.1"/>
    </source>
</evidence>
<keyword evidence="3" id="KW-1185">Reference proteome</keyword>
<dbReference type="GO" id="GO:0005524">
    <property type="term" value="F:ATP binding"/>
    <property type="evidence" value="ECO:0007669"/>
    <property type="project" value="InterPro"/>
</dbReference>
<accession>A0A183HM22</accession>
<proteinExistence type="predicted"/>
<protein>
    <submittedName>
        <fullName evidence="4">ABC transporter domain-containing protein</fullName>
    </submittedName>
</protein>
<dbReference type="InterPro" id="IPR027417">
    <property type="entry name" value="P-loop_NTPase"/>
</dbReference>
<dbReference type="GO" id="GO:0016887">
    <property type="term" value="F:ATP hydrolysis activity"/>
    <property type="evidence" value="ECO:0007669"/>
    <property type="project" value="InterPro"/>
</dbReference>
<dbReference type="SUPFAM" id="SSF52540">
    <property type="entry name" value="P-loop containing nucleoside triphosphate hydrolases"/>
    <property type="match status" value="1"/>
</dbReference>
<name>A0A183HM22_9BILA</name>